<feature type="compositionally biased region" description="Polar residues" evidence="1">
    <location>
        <begin position="307"/>
        <end position="316"/>
    </location>
</feature>
<accession>A0A0B7JMZ9</accession>
<reference evidence="4" key="1">
    <citation type="submission" date="2015-01" db="EMBL/GenBank/DDBJ databases">
        <authorList>
            <person name="Durling Mikael"/>
        </authorList>
    </citation>
    <scope>NUCLEOTIDE SEQUENCE</scope>
</reference>
<feature type="compositionally biased region" description="Basic and acidic residues" evidence="1">
    <location>
        <begin position="335"/>
        <end position="347"/>
    </location>
</feature>
<evidence type="ECO:0000259" key="2">
    <source>
        <dbReference type="Pfam" id="PF14033"/>
    </source>
</evidence>
<dbReference type="AlphaFoldDB" id="A0A0B7JMZ9"/>
<feature type="compositionally biased region" description="Acidic residues" evidence="1">
    <location>
        <begin position="348"/>
        <end position="357"/>
    </location>
</feature>
<name>A0A0B7JMZ9_BIOOC</name>
<dbReference type="Pfam" id="PF21666">
    <property type="entry name" value="DUF4246_N"/>
    <property type="match status" value="1"/>
</dbReference>
<proteinExistence type="predicted"/>
<dbReference type="PANTHER" id="PTHR33119:SF1">
    <property type="entry name" value="FE2OG DIOXYGENASE DOMAIN-CONTAINING PROTEIN"/>
    <property type="match status" value="1"/>
</dbReference>
<feature type="domain" description="DUF4246" evidence="2">
    <location>
        <begin position="107"/>
        <end position="560"/>
    </location>
</feature>
<feature type="region of interest" description="Disordered" evidence="1">
    <location>
        <begin position="303"/>
        <end position="365"/>
    </location>
</feature>
<feature type="domain" description="DUF4246" evidence="3">
    <location>
        <begin position="4"/>
        <end position="76"/>
    </location>
</feature>
<organism evidence="4">
    <name type="scientific">Bionectria ochroleuca</name>
    <name type="common">Gliocladium roseum</name>
    <dbReference type="NCBI Taxonomy" id="29856"/>
    <lineage>
        <taxon>Eukaryota</taxon>
        <taxon>Fungi</taxon>
        <taxon>Dikarya</taxon>
        <taxon>Ascomycota</taxon>
        <taxon>Pezizomycotina</taxon>
        <taxon>Sordariomycetes</taxon>
        <taxon>Hypocreomycetidae</taxon>
        <taxon>Hypocreales</taxon>
        <taxon>Bionectriaceae</taxon>
        <taxon>Clonostachys</taxon>
    </lineage>
</organism>
<dbReference type="InterPro" id="IPR049207">
    <property type="entry name" value="DUF4246_N"/>
</dbReference>
<dbReference type="PANTHER" id="PTHR33119">
    <property type="entry name" value="IFI3P"/>
    <property type="match status" value="1"/>
</dbReference>
<dbReference type="EMBL" id="CDPU01000004">
    <property type="protein sequence ID" value="CEO46333.1"/>
    <property type="molecule type" value="Genomic_DNA"/>
</dbReference>
<evidence type="ECO:0000256" key="1">
    <source>
        <dbReference type="SAM" id="MobiDB-lite"/>
    </source>
</evidence>
<dbReference type="Pfam" id="PF14033">
    <property type="entry name" value="DUF4246"/>
    <property type="match status" value="1"/>
</dbReference>
<sequence>MPTYPGLGRYLHWCPEDGTRINTYGIGIDSGSMGANSEMLLVREVAMMVVMDLLTDKPDFHVKIFDDEIVKKWKAEALAIPDKQLYQQIANPLGRLPPLPKGILDEDCLDYCIHELRAKAEFFKKTGLVPTMDACASACKSDTVVNDSLKEELKAAFVKLKEEQGENPDWHPRSHDQVQDLVHPSLYPLVYGKTRVFTDEVVGVEDAIDKWAGKGEVIPEPTLERPQSQPEREWRRQVQPSFWSTKYQWLPANLQRQADGRFKFTSYINNLHPTKHADIYATIEKLVEKALPAWDLCVTPYTHRRASSNGGRNSQRIPEPEDPSDENEENWDPPSADRIDLPQKVDSEGEEESEDEEVYGRTPKEAEWHRIRRPIHPKPPPFQAWNYEVNVGNRLRDTYDQLQVIVKMASIEIAANQVEFPAGNWHVEGQMNEHIVGTALYYLDSENVTPSYLDFRMPTSYDQDSLQMKLGQDQHDYVMQVYGTDVIQTTAMQYYGRVETKEGRLLAFPNVFHHRVSDFERVDETKPGHRRFIALWLVDPEIRIISTANVPPQQQSWWLENTFQHANEENASDIPQVIAEHMKERIPDNQIIETAVSAGKSLPAELTNMIKQDLEGESLLMTLEEAKEHRLKLMDIRSRVHDSAEQRWNRDQYFFCEH</sequence>
<evidence type="ECO:0000313" key="4">
    <source>
        <dbReference type="EMBL" id="CEO46333.1"/>
    </source>
</evidence>
<dbReference type="InterPro" id="IPR025340">
    <property type="entry name" value="DUF4246"/>
</dbReference>
<evidence type="ECO:0000259" key="3">
    <source>
        <dbReference type="Pfam" id="PF21666"/>
    </source>
</evidence>
<dbReference type="InterPro" id="IPR049192">
    <property type="entry name" value="DUF4246_C"/>
</dbReference>
<protein>
    <submittedName>
        <fullName evidence="4">Uncharacterized protein</fullName>
    </submittedName>
</protein>
<gene>
    <name evidence="4" type="ORF">BN869_000002388_1</name>
</gene>
<feature type="compositionally biased region" description="Acidic residues" evidence="1">
    <location>
        <begin position="320"/>
        <end position="331"/>
    </location>
</feature>